<proteinExistence type="predicted"/>
<name>X1K7D9_9ZZZZ</name>
<protein>
    <submittedName>
        <fullName evidence="1">Uncharacterized protein</fullName>
    </submittedName>
</protein>
<gene>
    <name evidence="1" type="ORF">S03H2_67788</name>
</gene>
<dbReference type="AlphaFoldDB" id="X1K7D9"/>
<feature type="non-terminal residue" evidence="1">
    <location>
        <position position="1"/>
    </location>
</feature>
<dbReference type="EMBL" id="BARU01044452">
    <property type="protein sequence ID" value="GAH77993.1"/>
    <property type="molecule type" value="Genomic_DNA"/>
</dbReference>
<evidence type="ECO:0000313" key="1">
    <source>
        <dbReference type="EMBL" id="GAH77993.1"/>
    </source>
</evidence>
<reference evidence="1" key="1">
    <citation type="journal article" date="2014" name="Front. Microbiol.">
        <title>High frequency of phylogenetically diverse reductive dehalogenase-homologous genes in deep subseafloor sedimentary metagenomes.</title>
        <authorList>
            <person name="Kawai M."/>
            <person name="Futagami T."/>
            <person name="Toyoda A."/>
            <person name="Takaki Y."/>
            <person name="Nishi S."/>
            <person name="Hori S."/>
            <person name="Arai W."/>
            <person name="Tsubouchi T."/>
            <person name="Morono Y."/>
            <person name="Uchiyama I."/>
            <person name="Ito T."/>
            <person name="Fujiyama A."/>
            <person name="Inagaki F."/>
            <person name="Takami H."/>
        </authorList>
    </citation>
    <scope>NUCLEOTIDE SEQUENCE</scope>
    <source>
        <strain evidence="1">Expedition CK06-06</strain>
    </source>
</reference>
<organism evidence="1">
    <name type="scientific">marine sediment metagenome</name>
    <dbReference type="NCBI Taxonomy" id="412755"/>
    <lineage>
        <taxon>unclassified sequences</taxon>
        <taxon>metagenomes</taxon>
        <taxon>ecological metagenomes</taxon>
    </lineage>
</organism>
<accession>X1K7D9</accession>
<feature type="non-terminal residue" evidence="1">
    <location>
        <position position="170"/>
    </location>
</feature>
<sequence>ITVNGVFTHRVTIQSADGLAQLTLNKGTQGLTEDRFPLSEISITPMEKPLYDPPRGAVIIGLFYDIGPDGATFDPPIFVTFNYDESLIPSGVAEEDLVIAMYDEATGQWVALELWIVDPETNTIAGLIRHFTPFSILAYIRPAAFATSDILVMPTEVNTGETVNIIILVT</sequence>
<comment type="caution">
    <text evidence="1">The sequence shown here is derived from an EMBL/GenBank/DDBJ whole genome shotgun (WGS) entry which is preliminary data.</text>
</comment>